<dbReference type="AlphaFoldDB" id="A0A836HP12"/>
<feature type="compositionally biased region" description="Gly residues" evidence="1">
    <location>
        <begin position="216"/>
        <end position="225"/>
    </location>
</feature>
<accession>A0A836HP12</accession>
<keyword evidence="3" id="KW-1185">Reference proteome</keyword>
<evidence type="ECO:0000313" key="3">
    <source>
        <dbReference type="Proteomes" id="UP000674179"/>
    </source>
</evidence>
<dbReference type="GeneID" id="94173339"/>
<dbReference type="RefSeq" id="XP_067693250.1">
    <property type="nucleotide sequence ID" value="XM_067837829.1"/>
</dbReference>
<feature type="region of interest" description="Disordered" evidence="1">
    <location>
        <begin position="204"/>
        <end position="228"/>
    </location>
</feature>
<comment type="caution">
    <text evidence="2">The sequence shown here is derived from an EMBL/GenBank/DDBJ whole genome shotgun (WGS) entry which is preliminary data.</text>
</comment>
<reference evidence="2 3" key="1">
    <citation type="submission" date="2021-02" db="EMBL/GenBank/DDBJ databases">
        <title>Leishmania (Mundinia) enrietti genome sequencing and assembly.</title>
        <authorList>
            <person name="Almutairi H."/>
            <person name="Gatherer D."/>
        </authorList>
    </citation>
    <scope>NUCLEOTIDE SEQUENCE [LARGE SCALE GENOMIC DNA]</scope>
    <source>
        <strain evidence="2">CUR178</strain>
    </source>
</reference>
<dbReference type="OrthoDB" id="120976at2759"/>
<evidence type="ECO:0000313" key="2">
    <source>
        <dbReference type="EMBL" id="KAG5480103.1"/>
    </source>
</evidence>
<dbReference type="EMBL" id="JAFHKP010000021">
    <property type="protein sequence ID" value="KAG5480103.1"/>
    <property type="molecule type" value="Genomic_DNA"/>
</dbReference>
<sequence length="726" mass="79169">MSSGRRNIIFFGSVAASIVGHEVHDEAVAALVERENVCIQLHTAAKAAYVKTKEVLSLVSTSPLYEIHSTDYKANPNTSLTPQCGTSHLPHHRQRAAFLPVMLELAQDAAVVEVPAIEDQDDALLQLDSPTSGADPAPSYASASVRIEIRMSRSGSDAATVGAKEVFVPSLNYLASRDMCIIVRVPVWSDAIQPSTVSEVELRRRSSQPRIDGEGRSAGSGVGVGGRRDLSDRGSAVNGVALSVYAMVRVISLAEKVRLSAEADEAVRLLLGLPDPVPKMSLVLTQRGEAPYGAMPLTELYMHYRHFFGYYSSTVIKHSEAVMQRLAEAPRQLEAEASFPHRWNTLTVVDLRPVLLGEDAFAPLLVTLAHCTNLRALYADGNRLGDLTCARLSVLFRRHRYLMCVSLSKNAIHEAGGEQLLRLVRSNLRITSMPCQGNFFSDALRRRIEEVVRKNAAVIAQDPLNVFSRSYEYLTDLSSLPEPLQLQGLRMWAMLSAAPVGDVDVMVRNFTTSTQRTIGDSPVVAMQRAKAALRARESFSLIPPAALAPFLNEIMRTVSVGVSRVLPDPLVRSLFSDMETVVAREQEQIESQRRDELAGGKHTGSSSGTPILPPELCDVMGGARVPPVDSEMMYARSFVRIVVTALRGVALNTPWAEIEKVLEGIGRVHRDLGVMPEDYWLAVHIFMTSLRISCGAECCDADHASSFLGLLALAVRTAAGTDTVLQ</sequence>
<feature type="region of interest" description="Disordered" evidence="1">
    <location>
        <begin position="586"/>
        <end position="612"/>
    </location>
</feature>
<proteinExistence type="predicted"/>
<organism evidence="2 3">
    <name type="scientific">Leishmania enriettii</name>
    <dbReference type="NCBI Taxonomy" id="5663"/>
    <lineage>
        <taxon>Eukaryota</taxon>
        <taxon>Discoba</taxon>
        <taxon>Euglenozoa</taxon>
        <taxon>Kinetoplastea</taxon>
        <taxon>Metakinetoplastina</taxon>
        <taxon>Trypanosomatida</taxon>
        <taxon>Trypanosomatidae</taxon>
        <taxon>Leishmaniinae</taxon>
        <taxon>Leishmania</taxon>
    </lineage>
</organism>
<dbReference type="KEGG" id="lenr:94173339"/>
<dbReference type="Gene3D" id="3.80.10.10">
    <property type="entry name" value="Ribonuclease Inhibitor"/>
    <property type="match status" value="1"/>
</dbReference>
<dbReference type="SUPFAM" id="SSF52047">
    <property type="entry name" value="RNI-like"/>
    <property type="match status" value="1"/>
</dbReference>
<dbReference type="Proteomes" id="UP000674179">
    <property type="component" value="Chromosome 21"/>
</dbReference>
<protein>
    <recommendedName>
        <fullName evidence="4">Leucine-rich repeat protein</fullName>
    </recommendedName>
</protein>
<name>A0A836HP12_LEIEN</name>
<evidence type="ECO:0000256" key="1">
    <source>
        <dbReference type="SAM" id="MobiDB-lite"/>
    </source>
</evidence>
<gene>
    <name evidence="2" type="ORF">CUR178_06155</name>
</gene>
<dbReference type="InterPro" id="IPR032675">
    <property type="entry name" value="LRR_dom_sf"/>
</dbReference>
<feature type="compositionally biased region" description="Basic and acidic residues" evidence="1">
    <location>
        <begin position="586"/>
        <end position="599"/>
    </location>
</feature>
<evidence type="ECO:0008006" key="4">
    <source>
        <dbReference type="Google" id="ProtNLM"/>
    </source>
</evidence>